<dbReference type="AlphaFoldDB" id="A0A1H5MSY3"/>
<dbReference type="RefSeq" id="WP_218124605.1">
    <property type="nucleotide sequence ID" value="NZ_FNGG01000003.1"/>
</dbReference>
<sequence>MRFYILLVTLFFTLQFQAQQKRTEVLTLGTFHFDFPNRDFIKTENANQIDVLNPEYQKEINLIVKKLKEFEPTIIAIEYQPSEQKKIDSLYSKYLKGEYKLERAEPQQIGFRIAKEIGATKLYCVDEWGEFNQQVNEVIFGNDSVENKKFNNYYQNEVDASIKYKPKTIFKAEGILSELIRINDPKDIQKTLGNYLIGPFKYESEKGDFFGVNFESGRWFNRNLKIFRNIQRIQTNPNDKILVIFGSGHMSVLNLLFKSSPEFELVNTNSYLQ</sequence>
<proteinExistence type="predicted"/>
<protein>
    <recommendedName>
        <fullName evidence="3">TraB/GumN family protein</fullName>
    </recommendedName>
</protein>
<evidence type="ECO:0008006" key="3">
    <source>
        <dbReference type="Google" id="ProtNLM"/>
    </source>
</evidence>
<reference evidence="1 2" key="1">
    <citation type="submission" date="2016-10" db="EMBL/GenBank/DDBJ databases">
        <authorList>
            <person name="de Groot N.N."/>
        </authorList>
    </citation>
    <scope>NUCLEOTIDE SEQUENCE [LARGE SCALE GENOMIC DNA]</scope>
    <source>
        <strain evidence="1 2">DSM 23553</strain>
    </source>
</reference>
<dbReference type="Pfam" id="PF18950">
    <property type="entry name" value="DUF5694"/>
    <property type="match status" value="1"/>
</dbReference>
<accession>A0A1H5MSY3</accession>
<dbReference type="Proteomes" id="UP000199448">
    <property type="component" value="Unassembled WGS sequence"/>
</dbReference>
<gene>
    <name evidence="1" type="ORF">SAMN04488034_10390</name>
</gene>
<name>A0A1H5MSY3_9FLAO</name>
<dbReference type="InterPro" id="IPR043749">
    <property type="entry name" value="DUF5694"/>
</dbReference>
<keyword evidence="2" id="KW-1185">Reference proteome</keyword>
<organism evidence="1 2">
    <name type="scientific">Salinimicrobium catena</name>
    <dbReference type="NCBI Taxonomy" id="390640"/>
    <lineage>
        <taxon>Bacteria</taxon>
        <taxon>Pseudomonadati</taxon>
        <taxon>Bacteroidota</taxon>
        <taxon>Flavobacteriia</taxon>
        <taxon>Flavobacteriales</taxon>
        <taxon>Flavobacteriaceae</taxon>
        <taxon>Salinimicrobium</taxon>
    </lineage>
</organism>
<evidence type="ECO:0000313" key="1">
    <source>
        <dbReference type="EMBL" id="SEE92469.1"/>
    </source>
</evidence>
<evidence type="ECO:0000313" key="2">
    <source>
        <dbReference type="Proteomes" id="UP000199448"/>
    </source>
</evidence>
<dbReference type="STRING" id="390640.SAMN04488034_10390"/>
<dbReference type="EMBL" id="FNUG01000003">
    <property type="protein sequence ID" value="SEE92469.1"/>
    <property type="molecule type" value="Genomic_DNA"/>
</dbReference>